<dbReference type="InterPro" id="IPR030312">
    <property type="entry name" value="IRAK1BP1"/>
</dbReference>
<dbReference type="AlphaFoldDB" id="A0A8T2JR19"/>
<evidence type="ECO:0008006" key="8">
    <source>
        <dbReference type="Google" id="ProtNLM"/>
    </source>
</evidence>
<dbReference type="Pfam" id="PF04402">
    <property type="entry name" value="SIMPL"/>
    <property type="match status" value="1"/>
</dbReference>
<evidence type="ECO:0000256" key="2">
    <source>
        <dbReference type="ARBA" id="ARBA00004496"/>
    </source>
</evidence>
<proteinExistence type="inferred from homology"/>
<evidence type="ECO:0000256" key="1">
    <source>
        <dbReference type="ARBA" id="ARBA00004123"/>
    </source>
</evidence>
<evidence type="ECO:0000313" key="7">
    <source>
        <dbReference type="Proteomes" id="UP000812440"/>
    </source>
</evidence>
<evidence type="ECO:0000313" key="6">
    <source>
        <dbReference type="EMBL" id="KAG8444856.1"/>
    </source>
</evidence>
<dbReference type="OrthoDB" id="6365554at2759"/>
<organism evidence="6 7">
    <name type="scientific">Hymenochirus boettgeri</name>
    <name type="common">Congo dwarf clawed frog</name>
    <dbReference type="NCBI Taxonomy" id="247094"/>
    <lineage>
        <taxon>Eukaryota</taxon>
        <taxon>Metazoa</taxon>
        <taxon>Chordata</taxon>
        <taxon>Craniata</taxon>
        <taxon>Vertebrata</taxon>
        <taxon>Euteleostomi</taxon>
        <taxon>Amphibia</taxon>
        <taxon>Batrachia</taxon>
        <taxon>Anura</taxon>
        <taxon>Pipoidea</taxon>
        <taxon>Pipidae</taxon>
        <taxon>Pipinae</taxon>
        <taxon>Hymenochirus</taxon>
    </lineage>
</organism>
<dbReference type="PANTHER" id="PTHR18842:SF2">
    <property type="entry name" value="INTERLEUKIN-1 RECEPTOR-ASSOCIATED KINASE 1-BINDING PROTEIN 1"/>
    <property type="match status" value="1"/>
</dbReference>
<dbReference type="EMBL" id="JAACNH010000004">
    <property type="protein sequence ID" value="KAG8444856.1"/>
    <property type="molecule type" value="Genomic_DNA"/>
</dbReference>
<protein>
    <recommendedName>
        <fullName evidence="8">Interleukin-1 receptor-associated kinase 1-binding protein 1</fullName>
    </recommendedName>
</protein>
<keyword evidence="4" id="KW-0963">Cytoplasm</keyword>
<evidence type="ECO:0000256" key="5">
    <source>
        <dbReference type="ARBA" id="ARBA00023242"/>
    </source>
</evidence>
<evidence type="ECO:0000256" key="4">
    <source>
        <dbReference type="ARBA" id="ARBA00022490"/>
    </source>
</evidence>
<gene>
    <name evidence="6" type="ORF">GDO86_009855</name>
</gene>
<comment type="subcellular location">
    <subcellularLocation>
        <location evidence="2">Cytoplasm</location>
    </subcellularLocation>
    <subcellularLocation>
        <location evidence="1">Nucleus</location>
    </subcellularLocation>
</comment>
<dbReference type="GO" id="GO:0043123">
    <property type="term" value="P:positive regulation of canonical NF-kappaB signal transduction"/>
    <property type="evidence" value="ECO:0007669"/>
    <property type="project" value="InterPro"/>
</dbReference>
<name>A0A8T2JR19_9PIPI</name>
<dbReference type="PANTHER" id="PTHR18842">
    <property type="entry name" value="INTERLEUKIN-1 RECEPTOR-ASSOCIATED KINASE 1-BINDING PROTEIN 1"/>
    <property type="match status" value="1"/>
</dbReference>
<dbReference type="GO" id="GO:0005737">
    <property type="term" value="C:cytoplasm"/>
    <property type="evidence" value="ECO:0007669"/>
    <property type="project" value="UniProtKB-SubCell"/>
</dbReference>
<sequence>MAGYPVNSQCFASLRPAALMSPLRTDELENRAGIVVGQSGGREVHVSGSWEISAPPDRARVCIKVTSSKDTATEAKSSVQRRLEYIEQRLRLGGVSEENISMSKEFKRLSNTYQMEAEVYVIFSDFEKLQNICNTLVEKLDNSGSISPPHFYHTPEQLEKLRRDVCLGAVGNARRKAQEVCCLVGQSLGKALIIKEEEIKEWQGQTDSCLAVQSIQCKIQSTTAYVASKVFASFAIKGKEKNKNY</sequence>
<evidence type="ECO:0000256" key="3">
    <source>
        <dbReference type="ARBA" id="ARBA00005509"/>
    </source>
</evidence>
<dbReference type="InterPro" id="IPR007497">
    <property type="entry name" value="SIMPL/DUF541"/>
</dbReference>
<dbReference type="GO" id="GO:0006955">
    <property type="term" value="P:immune response"/>
    <property type="evidence" value="ECO:0007669"/>
    <property type="project" value="InterPro"/>
</dbReference>
<accession>A0A8T2JR19</accession>
<dbReference type="GO" id="GO:0005634">
    <property type="term" value="C:nucleus"/>
    <property type="evidence" value="ECO:0007669"/>
    <property type="project" value="UniProtKB-SubCell"/>
</dbReference>
<reference evidence="6" key="1">
    <citation type="thesis" date="2020" institute="ProQuest LLC" country="789 East Eisenhower Parkway, Ann Arbor, MI, USA">
        <title>Comparative Genomics and Chromosome Evolution.</title>
        <authorList>
            <person name="Mudd A.B."/>
        </authorList>
    </citation>
    <scope>NUCLEOTIDE SEQUENCE</scope>
    <source>
        <strain evidence="6">Female2</strain>
        <tissue evidence="6">Blood</tissue>
    </source>
</reference>
<keyword evidence="5" id="KW-0539">Nucleus</keyword>
<dbReference type="Proteomes" id="UP000812440">
    <property type="component" value="Chromosome 5"/>
</dbReference>
<keyword evidence="7" id="KW-1185">Reference proteome</keyword>
<comment type="similarity">
    <text evidence="3">Belongs to the IRAK1BP1 family.</text>
</comment>
<comment type="caution">
    <text evidence="6">The sequence shown here is derived from an EMBL/GenBank/DDBJ whole genome shotgun (WGS) entry which is preliminary data.</text>
</comment>